<evidence type="ECO:0000313" key="2">
    <source>
        <dbReference type="EMBL" id="KAK5969279.1"/>
    </source>
</evidence>
<reference evidence="2 3" key="1">
    <citation type="submission" date="2019-10" db="EMBL/GenBank/DDBJ databases">
        <title>Assembly and Annotation for the nematode Trichostrongylus colubriformis.</title>
        <authorList>
            <person name="Martin J."/>
        </authorList>
    </citation>
    <scope>NUCLEOTIDE SEQUENCE [LARGE SCALE GENOMIC DNA]</scope>
    <source>
        <strain evidence="2">G859</strain>
        <tissue evidence="2">Whole worm</tissue>
    </source>
</reference>
<gene>
    <name evidence="2" type="ORF">GCK32_011226</name>
</gene>
<keyword evidence="1" id="KW-0732">Signal</keyword>
<feature type="signal peptide" evidence="1">
    <location>
        <begin position="1"/>
        <end position="17"/>
    </location>
</feature>
<keyword evidence="3" id="KW-1185">Reference proteome</keyword>
<evidence type="ECO:0000256" key="1">
    <source>
        <dbReference type="SAM" id="SignalP"/>
    </source>
</evidence>
<organism evidence="2 3">
    <name type="scientific">Trichostrongylus colubriformis</name>
    <name type="common">Black scour worm</name>
    <dbReference type="NCBI Taxonomy" id="6319"/>
    <lineage>
        <taxon>Eukaryota</taxon>
        <taxon>Metazoa</taxon>
        <taxon>Ecdysozoa</taxon>
        <taxon>Nematoda</taxon>
        <taxon>Chromadorea</taxon>
        <taxon>Rhabditida</taxon>
        <taxon>Rhabditina</taxon>
        <taxon>Rhabditomorpha</taxon>
        <taxon>Strongyloidea</taxon>
        <taxon>Trichostrongylidae</taxon>
        <taxon>Trichostrongylus</taxon>
    </lineage>
</organism>
<evidence type="ECO:0000313" key="3">
    <source>
        <dbReference type="Proteomes" id="UP001331761"/>
    </source>
</evidence>
<name>A0AAN8F4Q6_TRICO</name>
<feature type="chain" id="PRO_5042955727" evidence="1">
    <location>
        <begin position="18"/>
        <end position="138"/>
    </location>
</feature>
<accession>A0AAN8F4Q6</accession>
<dbReference type="EMBL" id="WIXE01020345">
    <property type="protein sequence ID" value="KAK5969279.1"/>
    <property type="molecule type" value="Genomic_DNA"/>
</dbReference>
<dbReference type="AlphaFoldDB" id="A0AAN8F4Q6"/>
<proteinExistence type="predicted"/>
<comment type="caution">
    <text evidence="2">The sequence shown here is derived from an EMBL/GenBank/DDBJ whole genome shotgun (WGS) entry which is preliminary data.</text>
</comment>
<dbReference type="Proteomes" id="UP001331761">
    <property type="component" value="Unassembled WGS sequence"/>
</dbReference>
<protein>
    <submittedName>
        <fullName evidence="2">Uncharacterized protein</fullName>
    </submittedName>
</protein>
<sequence length="138" mass="15282">MLLIVAVFGVFLVNTNALTVGLDSFGGILTPGLKKAFESSMKSRNRGLDWDDGIAEKEALAEAEQRGSSEQPLVIYHKWKTQNIRQSSIPLAYFAHVLDLYYGMWVPFLPAKTRYGCNGILNISAQKVTAACVFKPKK</sequence>